<dbReference type="AlphaFoldDB" id="A0A7X9IKI9"/>
<reference evidence="2 3" key="1">
    <citation type="journal article" date="2020" name="Biotechnol. Biofuels">
        <title>New insights from the biogas microbiome by comprehensive genome-resolved metagenomics of nearly 1600 species originating from multiple anaerobic digesters.</title>
        <authorList>
            <person name="Campanaro S."/>
            <person name="Treu L."/>
            <person name="Rodriguez-R L.M."/>
            <person name="Kovalovszki A."/>
            <person name="Ziels R.M."/>
            <person name="Maus I."/>
            <person name="Zhu X."/>
            <person name="Kougias P.G."/>
            <person name="Basile A."/>
            <person name="Luo G."/>
            <person name="Schluter A."/>
            <person name="Konstantinidis K.T."/>
            <person name="Angelidaki I."/>
        </authorList>
    </citation>
    <scope>NUCLEOTIDE SEQUENCE [LARGE SCALE GENOMIC DNA]</scope>
    <source>
        <strain evidence="2">AS27yjCOA_65</strain>
    </source>
</reference>
<dbReference type="Pfam" id="PF13511">
    <property type="entry name" value="DUF4124"/>
    <property type="match status" value="1"/>
</dbReference>
<protein>
    <submittedName>
        <fullName evidence="2">DUF4124 domain-containing protein</fullName>
    </submittedName>
</protein>
<proteinExistence type="predicted"/>
<dbReference type="PROSITE" id="PS51257">
    <property type="entry name" value="PROKAR_LIPOPROTEIN"/>
    <property type="match status" value="1"/>
</dbReference>
<evidence type="ECO:0000259" key="1">
    <source>
        <dbReference type="Pfam" id="PF13511"/>
    </source>
</evidence>
<name>A0A7X9IKI9_9DELT</name>
<dbReference type="Proteomes" id="UP000524246">
    <property type="component" value="Unassembled WGS sequence"/>
</dbReference>
<feature type="non-terminal residue" evidence="2">
    <location>
        <position position="43"/>
    </location>
</feature>
<evidence type="ECO:0000313" key="2">
    <source>
        <dbReference type="EMBL" id="NMC64138.1"/>
    </source>
</evidence>
<sequence>MSITSRIINFYFFFLACAYSTIGQAEQIYKWTDNNGNVHYSTN</sequence>
<evidence type="ECO:0000313" key="3">
    <source>
        <dbReference type="Proteomes" id="UP000524246"/>
    </source>
</evidence>
<feature type="domain" description="DUF4124" evidence="1">
    <location>
        <begin position="16"/>
        <end position="41"/>
    </location>
</feature>
<accession>A0A7X9IKI9</accession>
<dbReference type="EMBL" id="JAAZON010000608">
    <property type="protein sequence ID" value="NMC64138.1"/>
    <property type="molecule type" value="Genomic_DNA"/>
</dbReference>
<dbReference type="InterPro" id="IPR025392">
    <property type="entry name" value="DUF4124"/>
</dbReference>
<organism evidence="2 3">
    <name type="scientific">SAR324 cluster bacterium</name>
    <dbReference type="NCBI Taxonomy" id="2024889"/>
    <lineage>
        <taxon>Bacteria</taxon>
        <taxon>Deltaproteobacteria</taxon>
        <taxon>SAR324 cluster</taxon>
    </lineage>
</organism>
<comment type="caution">
    <text evidence="2">The sequence shown here is derived from an EMBL/GenBank/DDBJ whole genome shotgun (WGS) entry which is preliminary data.</text>
</comment>
<gene>
    <name evidence="2" type="ORF">GYA55_13320</name>
</gene>